<keyword evidence="7 9" id="KW-0472">Membrane</keyword>
<dbReference type="InterPro" id="IPR029044">
    <property type="entry name" value="Nucleotide-diphossugar_trans"/>
</dbReference>
<dbReference type="InterPro" id="IPR039528">
    <property type="entry name" value="DPM1-like"/>
</dbReference>
<keyword evidence="4 12" id="KW-0808">Transferase</keyword>
<evidence type="ECO:0000256" key="4">
    <source>
        <dbReference type="ARBA" id="ARBA00022679"/>
    </source>
</evidence>
<evidence type="ECO:0000256" key="5">
    <source>
        <dbReference type="ARBA" id="ARBA00022692"/>
    </source>
</evidence>
<dbReference type="SUPFAM" id="SSF53448">
    <property type="entry name" value="Nucleotide-diphospho-sugar transferases"/>
    <property type="match status" value="1"/>
</dbReference>
<evidence type="ECO:0000259" key="10">
    <source>
        <dbReference type="Pfam" id="PF00535"/>
    </source>
</evidence>
<dbReference type="GO" id="GO:0004582">
    <property type="term" value="F:dolichyl-phosphate beta-D-mannosyltransferase activity"/>
    <property type="evidence" value="ECO:0007669"/>
    <property type="project" value="InterPro"/>
</dbReference>
<dbReference type="EMBL" id="OKRB01000154">
    <property type="protein sequence ID" value="SPE31821.1"/>
    <property type="molecule type" value="Genomic_DNA"/>
</dbReference>
<dbReference type="Pfam" id="PF00535">
    <property type="entry name" value="Glycos_transf_2"/>
    <property type="match status" value="1"/>
</dbReference>
<comment type="similarity">
    <text evidence="2">Belongs to the glycosyltransferase 2 family.</text>
</comment>
<evidence type="ECO:0000256" key="6">
    <source>
        <dbReference type="ARBA" id="ARBA00022989"/>
    </source>
</evidence>
<dbReference type="Proteomes" id="UP000239735">
    <property type="component" value="Unassembled WGS sequence"/>
</dbReference>
<organism evidence="12 13">
    <name type="scientific">Candidatus Sulfuritelmatomonas gaucii</name>
    <dbReference type="NCBI Taxonomy" id="2043161"/>
    <lineage>
        <taxon>Bacteria</taxon>
        <taxon>Pseudomonadati</taxon>
        <taxon>Acidobacteriota</taxon>
        <taxon>Terriglobia</taxon>
        <taxon>Terriglobales</taxon>
        <taxon>Acidobacteriaceae</taxon>
        <taxon>Candidatus Sulfuritelmatomonas</taxon>
    </lineage>
</organism>
<feature type="domain" description="GtrA/DPMS transmembrane" evidence="11">
    <location>
        <begin position="242"/>
        <end position="358"/>
    </location>
</feature>
<evidence type="ECO:0000259" key="11">
    <source>
        <dbReference type="Pfam" id="PF04138"/>
    </source>
</evidence>
<gene>
    <name evidence="12" type="ORF">SBA5_910003</name>
</gene>
<dbReference type="InterPro" id="IPR001173">
    <property type="entry name" value="Glyco_trans_2-like"/>
</dbReference>
<feature type="transmembrane region" description="Helical" evidence="9">
    <location>
        <begin position="273"/>
        <end position="290"/>
    </location>
</feature>
<dbReference type="InterPro" id="IPR007267">
    <property type="entry name" value="GtrA_DPMS_TM"/>
</dbReference>
<keyword evidence="5 9" id="KW-0812">Transmembrane</keyword>
<comment type="subcellular location">
    <subcellularLocation>
        <location evidence="1">Membrane</location>
        <topology evidence="1">Multi-pass membrane protein</topology>
    </subcellularLocation>
</comment>
<keyword evidence="6 9" id="KW-1133">Transmembrane helix</keyword>
<evidence type="ECO:0000256" key="8">
    <source>
        <dbReference type="SAM" id="MobiDB-lite"/>
    </source>
</evidence>
<protein>
    <submittedName>
        <fullName evidence="12">Glycosyl transferase, group 2 family protein</fullName>
    </submittedName>
</protein>
<feature type="transmembrane region" description="Helical" evidence="9">
    <location>
        <begin position="239"/>
        <end position="261"/>
    </location>
</feature>
<evidence type="ECO:0000313" key="12">
    <source>
        <dbReference type="EMBL" id="SPE31821.1"/>
    </source>
</evidence>
<evidence type="ECO:0000256" key="3">
    <source>
        <dbReference type="ARBA" id="ARBA00022676"/>
    </source>
</evidence>
<proteinExistence type="inferred from homology"/>
<feature type="transmembrane region" description="Helical" evidence="9">
    <location>
        <begin position="302"/>
        <end position="325"/>
    </location>
</feature>
<dbReference type="GO" id="GO:0009247">
    <property type="term" value="P:glycolipid biosynthetic process"/>
    <property type="evidence" value="ECO:0007669"/>
    <property type="project" value="TreeGrafter"/>
</dbReference>
<evidence type="ECO:0000256" key="2">
    <source>
        <dbReference type="ARBA" id="ARBA00006739"/>
    </source>
</evidence>
<evidence type="ECO:0000256" key="7">
    <source>
        <dbReference type="ARBA" id="ARBA00023136"/>
    </source>
</evidence>
<evidence type="ECO:0000256" key="1">
    <source>
        <dbReference type="ARBA" id="ARBA00004141"/>
    </source>
</evidence>
<dbReference type="PANTHER" id="PTHR43398">
    <property type="entry name" value="DOLICHOL-PHOSPHATE MANNOSYLTRANSFERASE SUBUNIT 1"/>
    <property type="match status" value="1"/>
</dbReference>
<dbReference type="PANTHER" id="PTHR43398:SF1">
    <property type="entry name" value="DOLICHOL-PHOSPHATE MANNOSYLTRANSFERASE SUBUNIT 1"/>
    <property type="match status" value="1"/>
</dbReference>
<sequence length="388" mass="43124">MAYDLAIVLPTFNERGNVGPMIDRLERALMGIHYEVIFVDDDSPDGTAEAVRQMARDRDNVRVLHRIGRRGLASACIEGILAAAAPFVAVMDADLQHDESILPEMLRRMREENLDLVVGSRNLAGGSMGEFARWRVKLSHLGKRLSLMGAEHELSDPMSGFFLVRVSTFEQFAHRLSGIGFKILLDIVLSAGPGLRVGEVAYRFRQREHGESKLDVLVGLEYFELLVDKHLGDLVNVKFVLFGMVGALGVGVHLLILRALLQIAGLSFAKGQAVTTFIVMILNFTLNNSVTYRDRRLKGWRFWGGLLTFCLACGLGVVANVAIANEAFRRGVPWVVAAITGLLFSAVWNYGVTSMTTWRQARRTSEQRARRRLQSERSGDEEIPAKTV</sequence>
<reference evidence="13" key="1">
    <citation type="submission" date="2018-02" db="EMBL/GenBank/DDBJ databases">
        <authorList>
            <person name="Hausmann B."/>
        </authorList>
    </citation>
    <scope>NUCLEOTIDE SEQUENCE [LARGE SCALE GENOMIC DNA]</scope>
    <source>
        <strain evidence="13">Peat soil MAG SbA5</strain>
    </source>
</reference>
<dbReference type="AlphaFoldDB" id="A0A2N9M8M5"/>
<name>A0A2N9M8M5_9BACT</name>
<feature type="transmembrane region" description="Helical" evidence="9">
    <location>
        <begin position="331"/>
        <end position="352"/>
    </location>
</feature>
<dbReference type="GO" id="GO:0016020">
    <property type="term" value="C:membrane"/>
    <property type="evidence" value="ECO:0007669"/>
    <property type="project" value="UniProtKB-SubCell"/>
</dbReference>
<evidence type="ECO:0000313" key="13">
    <source>
        <dbReference type="Proteomes" id="UP000239735"/>
    </source>
</evidence>
<accession>A0A2N9M8M5</accession>
<dbReference type="Pfam" id="PF04138">
    <property type="entry name" value="GtrA_DPMS_TM"/>
    <property type="match status" value="1"/>
</dbReference>
<dbReference type="GO" id="GO:0000271">
    <property type="term" value="P:polysaccharide biosynthetic process"/>
    <property type="evidence" value="ECO:0007669"/>
    <property type="project" value="InterPro"/>
</dbReference>
<feature type="region of interest" description="Disordered" evidence="8">
    <location>
        <begin position="366"/>
        <end position="388"/>
    </location>
</feature>
<keyword evidence="3" id="KW-0328">Glycosyltransferase</keyword>
<evidence type="ECO:0000256" key="9">
    <source>
        <dbReference type="SAM" id="Phobius"/>
    </source>
</evidence>
<dbReference type="CDD" id="cd06442">
    <property type="entry name" value="DPM1_like"/>
    <property type="match status" value="1"/>
</dbReference>
<dbReference type="Gene3D" id="3.90.550.10">
    <property type="entry name" value="Spore Coat Polysaccharide Biosynthesis Protein SpsA, Chain A"/>
    <property type="match status" value="1"/>
</dbReference>
<feature type="domain" description="Glycosyltransferase 2-like" evidence="10">
    <location>
        <begin position="7"/>
        <end position="170"/>
    </location>
</feature>